<reference evidence="3" key="1">
    <citation type="journal article" date="2015" name="PLoS Genet.">
        <title>Genome Sequence and Transcriptome Analyses of Chrysochromulina tobin: Metabolic Tools for Enhanced Algal Fitness in the Prominent Order Prymnesiales (Haptophyceae).</title>
        <authorList>
            <person name="Hovde B.T."/>
            <person name="Deodato C.R."/>
            <person name="Hunsperger H.M."/>
            <person name="Ryken S.A."/>
            <person name="Yost W."/>
            <person name="Jha R.K."/>
            <person name="Patterson J."/>
            <person name="Monnat R.J. Jr."/>
            <person name="Barlow S.B."/>
            <person name="Starkenburg S.R."/>
            <person name="Cattolico R.A."/>
        </authorList>
    </citation>
    <scope>NUCLEOTIDE SEQUENCE</scope>
    <source>
        <strain evidence="3">CCMP291</strain>
    </source>
</reference>
<dbReference type="GO" id="GO:0052636">
    <property type="term" value="F:arabinosyltransferase activity"/>
    <property type="evidence" value="ECO:0007669"/>
    <property type="project" value="TreeGrafter"/>
</dbReference>
<dbReference type="EMBL" id="JWZX01001762">
    <property type="protein sequence ID" value="KOO32476.1"/>
    <property type="molecule type" value="Genomic_DNA"/>
</dbReference>
<feature type="domain" description="Nucleotide-diphospho-sugar transferase" evidence="1">
    <location>
        <begin position="55"/>
        <end position="240"/>
    </location>
</feature>
<dbReference type="InterPro" id="IPR053250">
    <property type="entry name" value="Glycosyltransferase_77"/>
</dbReference>
<gene>
    <name evidence="2" type="ORF">Ctob_007439</name>
</gene>
<name>A0A0M0K0T9_9EUKA</name>
<organism evidence="2 3">
    <name type="scientific">Chrysochromulina tobinii</name>
    <dbReference type="NCBI Taxonomy" id="1460289"/>
    <lineage>
        <taxon>Eukaryota</taxon>
        <taxon>Haptista</taxon>
        <taxon>Haptophyta</taxon>
        <taxon>Prymnesiophyceae</taxon>
        <taxon>Prymnesiales</taxon>
        <taxon>Chrysochromulinaceae</taxon>
        <taxon>Chrysochromulina</taxon>
    </lineage>
</organism>
<dbReference type="PANTHER" id="PTHR46936">
    <property type="entry name" value="ARABINOSYLTRANSFERASE XEG113"/>
    <property type="match status" value="1"/>
</dbReference>
<protein>
    <submittedName>
        <fullName evidence="2">Glycosyltransferase family 77 protein</fullName>
    </submittedName>
</protein>
<keyword evidence="2" id="KW-0808">Transferase</keyword>
<evidence type="ECO:0000313" key="3">
    <source>
        <dbReference type="Proteomes" id="UP000037460"/>
    </source>
</evidence>
<dbReference type="OrthoDB" id="540503at2759"/>
<dbReference type="InterPro" id="IPR005069">
    <property type="entry name" value="Nucl-diP-sugar_transferase"/>
</dbReference>
<evidence type="ECO:0000259" key="1">
    <source>
        <dbReference type="Pfam" id="PF03407"/>
    </source>
</evidence>
<dbReference type="Proteomes" id="UP000037460">
    <property type="component" value="Unassembled WGS sequence"/>
</dbReference>
<proteinExistence type="predicted"/>
<sequence>MLPEVSGRALALNEPAKHALAAVEPRGTTIHFTFGTSVMMDFVKNWLHFAQKAGLTPLLVGAADLTLLKACSEMRVPAAGIIPELDRKPKQAEVYEMKSNWGYIRHHKSDFLEMGLVKVAFLWELLAVGFSVLISDLDVVWLNGHWQRWMTHSDPTHPAVPEAALIAAADVLVTTDGLDVRQDARGGLAGIIELNTGVVYFRQTVGAKAMVQSWRKAMLHQKGRPDLTENVNDQSLFNQVRRVEPDETSVGL</sequence>
<dbReference type="PANTHER" id="PTHR46936:SF1">
    <property type="entry name" value="ARABINOSYLTRANSFERASE XEG113"/>
    <property type="match status" value="1"/>
</dbReference>
<dbReference type="AlphaFoldDB" id="A0A0M0K0T9"/>
<evidence type="ECO:0000313" key="2">
    <source>
        <dbReference type="EMBL" id="KOO32476.1"/>
    </source>
</evidence>
<keyword evidence="3" id="KW-1185">Reference proteome</keyword>
<dbReference type="GO" id="GO:0005794">
    <property type="term" value="C:Golgi apparatus"/>
    <property type="evidence" value="ECO:0007669"/>
    <property type="project" value="TreeGrafter"/>
</dbReference>
<dbReference type="Pfam" id="PF03407">
    <property type="entry name" value="Nucleotid_trans"/>
    <property type="match status" value="1"/>
</dbReference>
<comment type="caution">
    <text evidence="2">The sequence shown here is derived from an EMBL/GenBank/DDBJ whole genome shotgun (WGS) entry which is preliminary data.</text>
</comment>
<accession>A0A0M0K0T9</accession>